<keyword evidence="2" id="KW-0645">Protease</keyword>
<dbReference type="InterPro" id="IPR003653">
    <property type="entry name" value="Peptidase_C48_C"/>
</dbReference>
<dbReference type="Gramene" id="OE9A046899T1">
    <property type="protein sequence ID" value="OE9A046899C1"/>
    <property type="gene ID" value="OE9A046899"/>
</dbReference>
<comment type="caution">
    <text evidence="6">The sequence shown here is derived from an EMBL/GenBank/DDBJ whole genome shotgun (WGS) entry which is preliminary data.</text>
</comment>
<dbReference type="GO" id="GO:0006508">
    <property type="term" value="P:proteolysis"/>
    <property type="evidence" value="ECO:0007669"/>
    <property type="project" value="UniProtKB-KW"/>
</dbReference>
<evidence type="ECO:0000256" key="3">
    <source>
        <dbReference type="ARBA" id="ARBA00022801"/>
    </source>
</evidence>
<dbReference type="SUPFAM" id="SSF54001">
    <property type="entry name" value="Cysteine proteinases"/>
    <property type="match status" value="1"/>
</dbReference>
<dbReference type="Pfam" id="PF02902">
    <property type="entry name" value="Peptidase_C48"/>
    <property type="match status" value="1"/>
</dbReference>
<proteinExistence type="inferred from homology"/>
<protein>
    <submittedName>
        <fullName evidence="6">Peptidyl-prolyl cis-trans isomerase PASTICCINO1</fullName>
    </submittedName>
</protein>
<gene>
    <name evidence="6" type="ORF">OLEA9_A046899</name>
</gene>
<dbReference type="GO" id="GO:0016853">
    <property type="term" value="F:isomerase activity"/>
    <property type="evidence" value="ECO:0007669"/>
    <property type="project" value="UniProtKB-KW"/>
</dbReference>
<name>A0A8S0RNH3_OLEEU</name>
<dbReference type="Gene3D" id="3.40.395.10">
    <property type="entry name" value="Adenoviral Proteinase, Chain A"/>
    <property type="match status" value="1"/>
</dbReference>
<evidence type="ECO:0000256" key="1">
    <source>
        <dbReference type="ARBA" id="ARBA00005234"/>
    </source>
</evidence>
<feature type="domain" description="Ubiquitin-like protease family profile" evidence="5">
    <location>
        <begin position="141"/>
        <end position="302"/>
    </location>
</feature>
<sequence length="303" mass="34360">MNWMADEQPSAAKLEGADCFTNVDIVIYDLEPSKIEMAMTYMNNVQYQKPIQSDLLSESCRKKRTKKSAGNASASGKSVILLTNSSMGQPNVSNDDDDFVDPPPRRQDTPSREKSPIDEAPYAAHNSPDEPHLHILQWVDHMDACFYYIRQLAKHGKNLHFRATTTNSWFQHKIKDIYPAFIKDLQVLMSELSLVNVITGHSLPLSTPWTDVDYVLMPMLPTNKTHWMLGVQQFRSHTMTVFNSTGKTYHDWKVLEGIEPYVKILPTLMNALGILKKDPDYDGPGSKELKVYIDSTLPQQTNG</sequence>
<keyword evidence="6" id="KW-0413">Isomerase</keyword>
<evidence type="ECO:0000256" key="4">
    <source>
        <dbReference type="SAM" id="MobiDB-lite"/>
    </source>
</evidence>
<accession>A0A8S0RNH3</accession>
<evidence type="ECO:0000259" key="5">
    <source>
        <dbReference type="Pfam" id="PF02902"/>
    </source>
</evidence>
<evidence type="ECO:0000313" key="6">
    <source>
        <dbReference type="EMBL" id="CAA2980917.1"/>
    </source>
</evidence>
<dbReference type="AlphaFoldDB" id="A0A8S0RNH3"/>
<evidence type="ECO:0000256" key="2">
    <source>
        <dbReference type="ARBA" id="ARBA00022670"/>
    </source>
</evidence>
<dbReference type="EMBL" id="CACTIH010003658">
    <property type="protein sequence ID" value="CAA2980917.1"/>
    <property type="molecule type" value="Genomic_DNA"/>
</dbReference>
<dbReference type="GO" id="GO:0008234">
    <property type="term" value="F:cysteine-type peptidase activity"/>
    <property type="evidence" value="ECO:0007669"/>
    <property type="project" value="InterPro"/>
</dbReference>
<organism evidence="6 7">
    <name type="scientific">Olea europaea subsp. europaea</name>
    <dbReference type="NCBI Taxonomy" id="158383"/>
    <lineage>
        <taxon>Eukaryota</taxon>
        <taxon>Viridiplantae</taxon>
        <taxon>Streptophyta</taxon>
        <taxon>Embryophyta</taxon>
        <taxon>Tracheophyta</taxon>
        <taxon>Spermatophyta</taxon>
        <taxon>Magnoliopsida</taxon>
        <taxon>eudicotyledons</taxon>
        <taxon>Gunneridae</taxon>
        <taxon>Pentapetalae</taxon>
        <taxon>asterids</taxon>
        <taxon>lamiids</taxon>
        <taxon>Lamiales</taxon>
        <taxon>Oleaceae</taxon>
        <taxon>Oleeae</taxon>
        <taxon>Olea</taxon>
    </lineage>
</organism>
<feature type="region of interest" description="Disordered" evidence="4">
    <location>
        <begin position="85"/>
        <end position="126"/>
    </location>
</feature>
<dbReference type="Proteomes" id="UP000594638">
    <property type="component" value="Unassembled WGS sequence"/>
</dbReference>
<feature type="compositionally biased region" description="Basic and acidic residues" evidence="4">
    <location>
        <begin position="103"/>
        <end position="117"/>
    </location>
</feature>
<reference evidence="6 7" key="1">
    <citation type="submission" date="2019-12" db="EMBL/GenBank/DDBJ databases">
        <authorList>
            <person name="Alioto T."/>
            <person name="Alioto T."/>
            <person name="Gomez Garrido J."/>
        </authorList>
    </citation>
    <scope>NUCLEOTIDE SEQUENCE [LARGE SCALE GENOMIC DNA]</scope>
</reference>
<evidence type="ECO:0000313" key="7">
    <source>
        <dbReference type="Proteomes" id="UP000594638"/>
    </source>
</evidence>
<dbReference type="InterPro" id="IPR038765">
    <property type="entry name" value="Papain-like_cys_pep_sf"/>
</dbReference>
<comment type="similarity">
    <text evidence="1">Belongs to the peptidase C48 family.</text>
</comment>
<keyword evidence="3" id="KW-0378">Hydrolase</keyword>
<dbReference type="OrthoDB" id="693742at2759"/>
<keyword evidence="7" id="KW-1185">Reference proteome</keyword>